<evidence type="ECO:0000259" key="1">
    <source>
        <dbReference type="Pfam" id="PF00665"/>
    </source>
</evidence>
<organism evidence="2 3">
    <name type="scientific">Acrocarpospora pleiomorpha</name>
    <dbReference type="NCBI Taxonomy" id="90975"/>
    <lineage>
        <taxon>Bacteria</taxon>
        <taxon>Bacillati</taxon>
        <taxon>Actinomycetota</taxon>
        <taxon>Actinomycetes</taxon>
        <taxon>Streptosporangiales</taxon>
        <taxon>Streptosporangiaceae</taxon>
        <taxon>Acrocarpospora</taxon>
    </lineage>
</organism>
<keyword evidence="3" id="KW-1185">Reference proteome</keyword>
<evidence type="ECO:0000313" key="2">
    <source>
        <dbReference type="EMBL" id="GES17932.1"/>
    </source>
</evidence>
<dbReference type="InterPro" id="IPR036397">
    <property type="entry name" value="RNaseH_sf"/>
</dbReference>
<dbReference type="SUPFAM" id="SSF53098">
    <property type="entry name" value="Ribonuclease H-like"/>
    <property type="match status" value="1"/>
</dbReference>
<dbReference type="GO" id="GO:0015074">
    <property type="term" value="P:DNA integration"/>
    <property type="evidence" value="ECO:0007669"/>
    <property type="project" value="InterPro"/>
</dbReference>
<dbReference type="AlphaFoldDB" id="A0A5M3XB17"/>
<protein>
    <recommendedName>
        <fullName evidence="1">Integrase catalytic domain-containing protein</fullName>
    </recommendedName>
</protein>
<dbReference type="Pfam" id="PF00665">
    <property type="entry name" value="rve"/>
    <property type="match status" value="1"/>
</dbReference>
<dbReference type="Gene3D" id="3.30.420.10">
    <property type="entry name" value="Ribonuclease H-like superfamily/Ribonuclease H"/>
    <property type="match status" value="1"/>
</dbReference>
<dbReference type="EMBL" id="BLAF01000005">
    <property type="protein sequence ID" value="GES17932.1"/>
    <property type="molecule type" value="Genomic_DNA"/>
</dbReference>
<dbReference type="GO" id="GO:0003676">
    <property type="term" value="F:nucleic acid binding"/>
    <property type="evidence" value="ECO:0007669"/>
    <property type="project" value="InterPro"/>
</dbReference>
<reference evidence="2 3" key="1">
    <citation type="submission" date="2019-10" db="EMBL/GenBank/DDBJ databases">
        <title>Whole genome shotgun sequence of Acrocarpospora pleiomorpha NBRC 16267.</title>
        <authorList>
            <person name="Ichikawa N."/>
            <person name="Kimura A."/>
            <person name="Kitahashi Y."/>
            <person name="Komaki H."/>
            <person name="Oguchi A."/>
        </authorList>
    </citation>
    <scope>NUCLEOTIDE SEQUENCE [LARGE SCALE GENOMIC DNA]</scope>
    <source>
        <strain evidence="2 3">NBRC 16267</strain>
    </source>
</reference>
<comment type="caution">
    <text evidence="2">The sequence shown here is derived from an EMBL/GenBank/DDBJ whole genome shotgun (WGS) entry which is preliminary data.</text>
</comment>
<dbReference type="InterPro" id="IPR012337">
    <property type="entry name" value="RNaseH-like_sf"/>
</dbReference>
<sequence length="193" mass="21234">MIDEALTAQEPVVGVTAACALTGRSLATLLDEGTYLCSISTMYRLPRARGEVRERRRHATHPARVRPELVARGPSQVFSWDITKLVGPARGVYYDLYVMIDIYWRYVVHWQVHTRESAGLAERFITDAIAANGGRAPGHVHADRGTSMTSKPVAALPADLNPAREYVNSSTDPVPSAYVQVVQWIGDGMRDGT</sequence>
<proteinExistence type="predicted"/>
<accession>A0A5M3XB17</accession>
<dbReference type="InterPro" id="IPR001584">
    <property type="entry name" value="Integrase_cat-core"/>
</dbReference>
<name>A0A5M3XB17_9ACTN</name>
<gene>
    <name evidence="2" type="ORF">Aple_008270</name>
</gene>
<dbReference type="Proteomes" id="UP000377595">
    <property type="component" value="Unassembled WGS sequence"/>
</dbReference>
<feature type="domain" description="Integrase catalytic" evidence="1">
    <location>
        <begin position="73"/>
        <end position="159"/>
    </location>
</feature>
<evidence type="ECO:0000313" key="3">
    <source>
        <dbReference type="Proteomes" id="UP000377595"/>
    </source>
</evidence>